<accession>A0A382LU63</accession>
<organism evidence="1">
    <name type="scientific">marine metagenome</name>
    <dbReference type="NCBI Taxonomy" id="408172"/>
    <lineage>
        <taxon>unclassified sequences</taxon>
        <taxon>metagenomes</taxon>
        <taxon>ecological metagenomes</taxon>
    </lineage>
</organism>
<dbReference type="AlphaFoldDB" id="A0A382LU63"/>
<reference evidence="1" key="1">
    <citation type="submission" date="2018-05" db="EMBL/GenBank/DDBJ databases">
        <authorList>
            <person name="Lanie J.A."/>
            <person name="Ng W.-L."/>
            <person name="Kazmierczak K.M."/>
            <person name="Andrzejewski T.M."/>
            <person name="Davidsen T.M."/>
            <person name="Wayne K.J."/>
            <person name="Tettelin H."/>
            <person name="Glass J.I."/>
            <person name="Rusch D."/>
            <person name="Podicherti R."/>
            <person name="Tsui H.-C.T."/>
            <person name="Winkler M.E."/>
        </authorList>
    </citation>
    <scope>NUCLEOTIDE SEQUENCE</scope>
</reference>
<sequence length="345" mass="38034">VKKNDAQTSPPPVDHNVGAESATEALANVRQQGGRLATLRALWESRQRVVWAEDIAIYRLSVDSALKLGEAFLAYDIAREGLGTFAGDVRLLQLQALALARTGATKRANAILGKLRKQGHDDEETFGILARTHKDFWMIAASEEEREYHLRCSLDYYLKGYKSSGGYYTGINAASMALVAGETDTARRIANEVRIICEDSLSKTGSDSPELYWLQATAAEAALVSGDVDIARLNYTRATTENNPGAAEVSRTRSQARFLLKCRREDEHALDDCFALPKIGLFIGHMFDRLDRPLPRFPATLEETVRGEIEACLERRNVQLGFSSLACGGDLLFAESILKRGGEVH</sequence>
<protein>
    <submittedName>
        <fullName evidence="1">Uncharacterized protein</fullName>
    </submittedName>
</protein>
<name>A0A382LU63_9ZZZZ</name>
<gene>
    <name evidence="1" type="ORF">METZ01_LOCUS293113</name>
</gene>
<dbReference type="Pfam" id="PF20308">
    <property type="entry name" value="TPR-S"/>
    <property type="match status" value="1"/>
</dbReference>
<evidence type="ECO:0000313" key="1">
    <source>
        <dbReference type="EMBL" id="SVC40259.1"/>
    </source>
</evidence>
<dbReference type="EMBL" id="UINC01089289">
    <property type="protein sequence ID" value="SVC40259.1"/>
    <property type="molecule type" value="Genomic_DNA"/>
</dbReference>
<feature type="non-terminal residue" evidence="1">
    <location>
        <position position="1"/>
    </location>
</feature>
<proteinExistence type="predicted"/>
<feature type="non-terminal residue" evidence="1">
    <location>
        <position position="345"/>
    </location>
</feature>
<dbReference type="InterPro" id="IPR046880">
    <property type="entry name" value="TPR-S"/>
</dbReference>